<dbReference type="Gene3D" id="3.40.30.10">
    <property type="entry name" value="Glutaredoxin"/>
    <property type="match status" value="1"/>
</dbReference>
<dbReference type="AlphaFoldDB" id="A0A1Q8QMQ2"/>
<keyword evidence="3" id="KW-1185">Reference proteome</keyword>
<dbReference type="STRING" id="1888891.DSOL_3993"/>
<dbReference type="EMBL" id="MLBF01000041">
    <property type="protein sequence ID" value="OLN28615.1"/>
    <property type="molecule type" value="Genomic_DNA"/>
</dbReference>
<organism evidence="2 3">
    <name type="scientific">Desulfosporosinus metallidurans</name>
    <dbReference type="NCBI Taxonomy" id="1888891"/>
    <lineage>
        <taxon>Bacteria</taxon>
        <taxon>Bacillati</taxon>
        <taxon>Bacillota</taxon>
        <taxon>Clostridia</taxon>
        <taxon>Eubacteriales</taxon>
        <taxon>Desulfitobacteriaceae</taxon>
        <taxon>Desulfosporosinus</taxon>
    </lineage>
</organism>
<dbReference type="SUPFAM" id="SSF52833">
    <property type="entry name" value="Thioredoxin-like"/>
    <property type="match status" value="1"/>
</dbReference>
<gene>
    <name evidence="2" type="ORF">DSOL_3993</name>
    <name evidence="1" type="ORF">DSOL_5377</name>
</gene>
<dbReference type="EMBL" id="MLBF01000140">
    <property type="protein sequence ID" value="OLN25033.1"/>
    <property type="molecule type" value="Genomic_DNA"/>
</dbReference>
<protein>
    <submittedName>
        <fullName evidence="2">Thiol:disulfide oxidoreductase related to ResA</fullName>
    </submittedName>
</protein>
<name>A0A1Q8QMQ2_9FIRM</name>
<dbReference type="Proteomes" id="UP000186102">
    <property type="component" value="Unassembled WGS sequence"/>
</dbReference>
<reference evidence="2 3" key="1">
    <citation type="submission" date="2016-09" db="EMBL/GenBank/DDBJ databases">
        <title>Complete genome of Desulfosporosinus sp. OL.</title>
        <authorList>
            <person name="Mardanov A."/>
            <person name="Beletsky A."/>
            <person name="Panova A."/>
            <person name="Karnachuk O."/>
            <person name="Ravin N."/>
        </authorList>
    </citation>
    <scope>NUCLEOTIDE SEQUENCE [LARGE SCALE GENOMIC DNA]</scope>
    <source>
        <strain evidence="2 3">OL</strain>
    </source>
</reference>
<proteinExistence type="predicted"/>
<comment type="caution">
    <text evidence="2">The sequence shown here is derived from an EMBL/GenBank/DDBJ whole genome shotgun (WGS) entry which is preliminary data.</text>
</comment>
<evidence type="ECO:0000313" key="3">
    <source>
        <dbReference type="Proteomes" id="UP000186102"/>
    </source>
</evidence>
<dbReference type="InterPro" id="IPR036249">
    <property type="entry name" value="Thioredoxin-like_sf"/>
</dbReference>
<evidence type="ECO:0000313" key="2">
    <source>
        <dbReference type="EMBL" id="OLN28615.1"/>
    </source>
</evidence>
<sequence length="51" mass="5649">MLLDENGEAARLYDVSSIPASFIIDTQGVIREKIVGPMTYDSMQEMLGTLK</sequence>
<accession>A0A1Q8QMQ2</accession>
<evidence type="ECO:0000313" key="1">
    <source>
        <dbReference type="EMBL" id="OLN25033.1"/>
    </source>
</evidence>